<gene>
    <name evidence="14" type="ORF">GSOID_T00005794001</name>
</gene>
<dbReference type="AlphaFoldDB" id="E4WT89"/>
<dbReference type="Gene3D" id="1.10.640.10">
    <property type="entry name" value="Haem peroxidase domain superfamily, animal type"/>
    <property type="match status" value="1"/>
</dbReference>
<evidence type="ECO:0000256" key="12">
    <source>
        <dbReference type="SAM" id="Phobius"/>
    </source>
</evidence>
<sequence>MIFKDMSNDTIAVYFYEAQENVLNTYSHAEHQFKSDIWRDPRLLFSYFKRPVGDETEKLVLAADMYTHSLDLIKNLHKKHHRVRRERVSVTDQLSREQQDALVAFTGCRVNDISRVCPTDIMNSKYQQITGTCNNQRNSAWGASNMPQRRVLPSIYEDNISLPVGIDPTIRYSAGSRSVDQTQGQPLPLVRSVSNSLARVADADVISDIQYTHLLTVWGQYIDHDLGITPQSKSISSFQGNTRCESTCENLNPCFPIQLPAGDPKLLLGRQCLPFFRSASVCGTGAIVPGGLSWQQSREQVNGNTAFLDASTVYGSNLKTKELVRDQEKPAFLKVNSKFNDNGRAYLPFTADKCVQEINSTQPDVPCWLAGDGRAAEVVPLASIHTIWIRWHNFLAEKLSSLNGHWSNEQVYQETRKIVSAVHQKVTFYDYLPKIIGQTAFDTLGVNYPGYDETIDATVSNVFTTAAFRFGHAAIRSTVFRLNEFFQEHEQFKNLPLHRTFFSPWRIVREGGLDPVLRGLVFGQAKLVAPRSVMNDELREKLFQLENKSGFDLASLNLQRGRDHGLPLYGAWKTFCEGFMPASLGYSASTDYITDPEVVNRLNQDIANTDIWIAGLLEDIPIGSRVGPTFQCLLLEQFSRYRTGDRFWFENPSILSAAQTQAIRAVDMGLVLCETSDIGRVPPDAFVQEPTIATMIPCSSKTVINLDFWREDGSEGACGALPHPENGFGVFNDQRQVEFFCNQGFRFRDGTRQGSPSVCFNGRWDPPTPMCLNINECELNNGGCGELTCRDTQGSFECVESSENGMTAETGGINTQTRILIIGSVTLGCLVIIGMSVIFCYLRRKRINKVLTRSQILDKSDPPHIDSNSSSEIGSTASLQKSNRK</sequence>
<feature type="transmembrane region" description="Helical" evidence="12">
    <location>
        <begin position="819"/>
        <end position="842"/>
    </location>
</feature>
<evidence type="ECO:0000256" key="2">
    <source>
        <dbReference type="ARBA" id="ARBA00004613"/>
    </source>
</evidence>
<dbReference type="EMBL" id="FN653016">
    <property type="protein sequence ID" value="CBY06733.1"/>
    <property type="molecule type" value="Genomic_DNA"/>
</dbReference>
<dbReference type="PROSITE" id="PS01187">
    <property type="entry name" value="EGF_CA"/>
    <property type="match status" value="1"/>
</dbReference>
<feature type="compositionally biased region" description="Polar residues" evidence="11">
    <location>
        <begin position="866"/>
        <end position="885"/>
    </location>
</feature>
<dbReference type="GO" id="GO:0020037">
    <property type="term" value="F:heme binding"/>
    <property type="evidence" value="ECO:0007669"/>
    <property type="project" value="InterPro"/>
</dbReference>
<proteinExistence type="predicted"/>
<dbReference type="OrthoDB" id="823504at2759"/>
<keyword evidence="15" id="KW-1185">Reference proteome</keyword>
<dbReference type="Gene3D" id="2.10.70.10">
    <property type="entry name" value="Complement Module, domain 1"/>
    <property type="match status" value="1"/>
</dbReference>
<dbReference type="InterPro" id="IPR029589">
    <property type="entry name" value="TPO"/>
</dbReference>
<comment type="caution">
    <text evidence="10">Lacks conserved residue(s) required for the propagation of feature annotation.</text>
</comment>
<dbReference type="SUPFAM" id="SSF57535">
    <property type="entry name" value="Complement control module/SCR domain"/>
    <property type="match status" value="1"/>
</dbReference>
<dbReference type="PROSITE" id="PS50923">
    <property type="entry name" value="SUSHI"/>
    <property type="match status" value="1"/>
</dbReference>
<keyword evidence="6" id="KW-0732">Signal</keyword>
<dbReference type="GO" id="GO:0005509">
    <property type="term" value="F:calcium ion binding"/>
    <property type="evidence" value="ECO:0007669"/>
    <property type="project" value="InterPro"/>
</dbReference>
<keyword evidence="3" id="KW-0964">Secreted</keyword>
<keyword evidence="12" id="KW-0472">Membrane</keyword>
<evidence type="ECO:0000256" key="6">
    <source>
        <dbReference type="ARBA" id="ARBA00022729"/>
    </source>
</evidence>
<keyword evidence="9" id="KW-0408">Iron</keyword>
<dbReference type="PROSITE" id="PS50292">
    <property type="entry name" value="PEROXIDASE_3"/>
    <property type="match status" value="1"/>
</dbReference>
<evidence type="ECO:0000256" key="3">
    <source>
        <dbReference type="ARBA" id="ARBA00022525"/>
    </source>
</evidence>
<dbReference type="InterPro" id="IPR010255">
    <property type="entry name" value="Haem_peroxidase_sf"/>
</dbReference>
<dbReference type="CDD" id="cd00054">
    <property type="entry name" value="EGF_CA"/>
    <property type="match status" value="1"/>
</dbReference>
<dbReference type="PANTHER" id="PTHR11475:SF121">
    <property type="entry name" value="THYROID PEROXIDASE-LIKE"/>
    <property type="match status" value="1"/>
</dbReference>
<evidence type="ECO:0000256" key="4">
    <source>
        <dbReference type="ARBA" id="ARBA00022536"/>
    </source>
</evidence>
<evidence type="ECO:0000256" key="11">
    <source>
        <dbReference type="SAM" id="MobiDB-lite"/>
    </source>
</evidence>
<feature type="domain" description="Sushi" evidence="13">
    <location>
        <begin position="716"/>
        <end position="773"/>
    </location>
</feature>
<evidence type="ECO:0000256" key="5">
    <source>
        <dbReference type="ARBA" id="ARBA00022659"/>
    </source>
</evidence>
<keyword evidence="4" id="KW-0245">EGF-like domain</keyword>
<dbReference type="CDD" id="cd09825">
    <property type="entry name" value="thyroid_peroxidase"/>
    <property type="match status" value="1"/>
</dbReference>
<comment type="subcellular location">
    <subcellularLocation>
        <location evidence="1">Membrane</location>
        <topology evidence="1">Single-pass type I membrane protein</topology>
    </subcellularLocation>
    <subcellularLocation>
        <location evidence="2">Secreted</location>
    </subcellularLocation>
</comment>
<dbReference type="Pfam" id="PF00084">
    <property type="entry name" value="Sushi"/>
    <property type="match status" value="1"/>
</dbReference>
<evidence type="ECO:0000256" key="10">
    <source>
        <dbReference type="PROSITE-ProRule" id="PRU00302"/>
    </source>
</evidence>
<dbReference type="PRINTS" id="PR00457">
    <property type="entry name" value="ANPEROXIDASE"/>
</dbReference>
<organism evidence="14">
    <name type="scientific">Oikopleura dioica</name>
    <name type="common">Tunicate</name>
    <dbReference type="NCBI Taxonomy" id="34765"/>
    <lineage>
        <taxon>Eukaryota</taxon>
        <taxon>Metazoa</taxon>
        <taxon>Chordata</taxon>
        <taxon>Tunicata</taxon>
        <taxon>Appendicularia</taxon>
        <taxon>Copelata</taxon>
        <taxon>Oikopleuridae</taxon>
        <taxon>Oikopleura</taxon>
    </lineage>
</organism>
<dbReference type="GO" id="GO:0006979">
    <property type="term" value="P:response to oxidative stress"/>
    <property type="evidence" value="ECO:0007669"/>
    <property type="project" value="InterPro"/>
</dbReference>
<dbReference type="PANTHER" id="PTHR11475">
    <property type="entry name" value="OXIDASE/PEROXIDASE"/>
    <property type="match status" value="1"/>
</dbReference>
<evidence type="ECO:0000256" key="9">
    <source>
        <dbReference type="PIRSR" id="PIRSR619791-2"/>
    </source>
</evidence>
<keyword evidence="9" id="KW-0479">Metal-binding</keyword>
<dbReference type="InterPro" id="IPR018097">
    <property type="entry name" value="EGF_Ca-bd_CS"/>
</dbReference>
<dbReference type="SUPFAM" id="SSF48113">
    <property type="entry name" value="Heme-dependent peroxidases"/>
    <property type="match status" value="1"/>
</dbReference>
<evidence type="ECO:0000259" key="13">
    <source>
        <dbReference type="PROSITE" id="PS50923"/>
    </source>
</evidence>
<accession>E4WT89</accession>
<dbReference type="InterPro" id="IPR035976">
    <property type="entry name" value="Sushi/SCR/CCP_sf"/>
</dbReference>
<dbReference type="InterPro" id="IPR037120">
    <property type="entry name" value="Haem_peroxidase_sf_animal"/>
</dbReference>
<feature type="region of interest" description="Disordered" evidence="11">
    <location>
        <begin position="858"/>
        <end position="885"/>
    </location>
</feature>
<keyword evidence="7 12" id="KW-1133">Transmembrane helix</keyword>
<keyword evidence="8" id="KW-1015">Disulfide bond</keyword>
<dbReference type="Proteomes" id="UP000001307">
    <property type="component" value="Unassembled WGS sequence"/>
</dbReference>
<name>E4WT89_OIKDI</name>
<dbReference type="GO" id="GO:0006590">
    <property type="term" value="P:thyroid hormone generation"/>
    <property type="evidence" value="ECO:0007669"/>
    <property type="project" value="InterPro"/>
</dbReference>
<evidence type="ECO:0000313" key="14">
    <source>
        <dbReference type="EMBL" id="CBY06733.1"/>
    </source>
</evidence>
<keyword evidence="9" id="KW-0349">Heme</keyword>
<dbReference type="FunFam" id="1.10.640.10:FF:000003">
    <property type="entry name" value="chorion peroxidase"/>
    <property type="match status" value="1"/>
</dbReference>
<evidence type="ECO:0000256" key="8">
    <source>
        <dbReference type="ARBA" id="ARBA00023157"/>
    </source>
</evidence>
<dbReference type="Pfam" id="PF03098">
    <property type="entry name" value="An_peroxidase"/>
    <property type="match status" value="1"/>
</dbReference>
<dbReference type="InParanoid" id="E4WT89"/>
<keyword evidence="12" id="KW-0812">Transmembrane</keyword>
<dbReference type="InterPro" id="IPR019791">
    <property type="entry name" value="Haem_peroxidase_animal"/>
</dbReference>
<evidence type="ECO:0000313" key="15">
    <source>
        <dbReference type="Proteomes" id="UP000001307"/>
    </source>
</evidence>
<feature type="binding site" description="axial binding residue" evidence="9">
    <location>
        <position position="472"/>
    </location>
    <ligand>
        <name>heme b</name>
        <dbReference type="ChEBI" id="CHEBI:60344"/>
    </ligand>
    <ligandPart>
        <name>Fe</name>
        <dbReference type="ChEBI" id="CHEBI:18248"/>
    </ligandPart>
</feature>
<dbReference type="GO" id="GO:0016020">
    <property type="term" value="C:membrane"/>
    <property type="evidence" value="ECO:0007669"/>
    <property type="project" value="UniProtKB-SubCell"/>
</dbReference>
<keyword evidence="5 10" id="KW-0768">Sushi</keyword>
<reference evidence="14" key="1">
    <citation type="journal article" date="2010" name="Science">
        <title>Plasticity of animal genome architecture unmasked by rapid evolution of a pelagic tunicate.</title>
        <authorList>
            <person name="Denoeud F."/>
            <person name="Henriet S."/>
            <person name="Mungpakdee S."/>
            <person name="Aury J.M."/>
            <person name="Da Silva C."/>
            <person name="Brinkmann H."/>
            <person name="Mikhaleva J."/>
            <person name="Olsen L.C."/>
            <person name="Jubin C."/>
            <person name="Canestro C."/>
            <person name="Bouquet J.M."/>
            <person name="Danks G."/>
            <person name="Poulain J."/>
            <person name="Campsteijn C."/>
            <person name="Adamski M."/>
            <person name="Cross I."/>
            <person name="Yadetie F."/>
            <person name="Muffato M."/>
            <person name="Louis A."/>
            <person name="Butcher S."/>
            <person name="Tsagkogeorga G."/>
            <person name="Konrad A."/>
            <person name="Singh S."/>
            <person name="Jensen M.F."/>
            <person name="Cong E.H."/>
            <person name="Eikeseth-Otteraa H."/>
            <person name="Noel B."/>
            <person name="Anthouard V."/>
            <person name="Porcel B.M."/>
            <person name="Kachouri-Lafond R."/>
            <person name="Nishino A."/>
            <person name="Ugolini M."/>
            <person name="Chourrout P."/>
            <person name="Nishida H."/>
            <person name="Aasland R."/>
            <person name="Huzurbazar S."/>
            <person name="Westhof E."/>
            <person name="Delsuc F."/>
            <person name="Lehrach H."/>
            <person name="Reinhardt R."/>
            <person name="Weissenbach J."/>
            <person name="Roy S.W."/>
            <person name="Artiguenave F."/>
            <person name="Postlethwait J.H."/>
            <person name="Manak J.R."/>
            <person name="Thompson E.M."/>
            <person name="Jaillon O."/>
            <person name="Du Pasquier L."/>
            <person name="Boudinot P."/>
            <person name="Liberles D.A."/>
            <person name="Volff J.N."/>
            <person name="Philippe H."/>
            <person name="Lenhard B."/>
            <person name="Roest Crollius H."/>
            <person name="Wincker P."/>
            <person name="Chourrout D."/>
        </authorList>
    </citation>
    <scope>NUCLEOTIDE SEQUENCE [LARGE SCALE GENOMIC DNA]</scope>
</reference>
<dbReference type="InterPro" id="IPR000436">
    <property type="entry name" value="Sushi_SCR_CCP_dom"/>
</dbReference>
<dbReference type="GO" id="GO:0005615">
    <property type="term" value="C:extracellular space"/>
    <property type="evidence" value="ECO:0007669"/>
    <property type="project" value="TreeGrafter"/>
</dbReference>
<evidence type="ECO:0000256" key="1">
    <source>
        <dbReference type="ARBA" id="ARBA00004479"/>
    </source>
</evidence>
<protein>
    <recommendedName>
        <fullName evidence="13">Sushi domain-containing protein</fullName>
    </recommendedName>
</protein>
<dbReference type="SMART" id="SM00032">
    <property type="entry name" value="CCP"/>
    <property type="match status" value="1"/>
</dbReference>
<dbReference type="CDD" id="cd00033">
    <property type="entry name" value="CCP"/>
    <property type="match status" value="1"/>
</dbReference>
<dbReference type="GO" id="GO:0004447">
    <property type="term" value="F:iodide peroxidase activity"/>
    <property type="evidence" value="ECO:0007669"/>
    <property type="project" value="InterPro"/>
</dbReference>
<evidence type="ECO:0000256" key="7">
    <source>
        <dbReference type="ARBA" id="ARBA00022989"/>
    </source>
</evidence>